<dbReference type="GO" id="GO:0016791">
    <property type="term" value="F:phosphatase activity"/>
    <property type="evidence" value="ECO:0007669"/>
    <property type="project" value="UniProtKB-ARBA"/>
</dbReference>
<dbReference type="CDD" id="cd07061">
    <property type="entry name" value="HP_HAP_like"/>
    <property type="match status" value="1"/>
</dbReference>
<proteinExistence type="inferred from homology"/>
<sequence>MLLWNILLVFTVAATMEKMVPKIAEKVHPNTTFVIFGTRHGHKHPDQYLKEHPNPTDNFEDDEKELSPFGKLEAYDMGREIREFIGNLVGEQYNKSEAKFFSSSAVACQLTLQIVLAGLYPPKNEQHSWIKNPEWVPIPYTITDPMLRMFAMKNCPRAAEVWAPIHNETVEAMAQYTAGKKEVLEYIANNTGWNPSIAGGADLAKNLISMKLHKTPFPDWISHPRLANYDSNRLMREILELDELSLEQCALHEPCQDLMGGVWLQHILLLLKNASRHELNYKIVGYSTHTEIMLSLMRLLQLDIEGLTTSAGFLMEYRDYPYPSVRFLIHDPNPVESDSRIIRHATYTNKLKSYADSEQWIQLERFSDVVKDKGIWDWEAACGKLTCTLDQAFVMVKTASETDLREEYYDKQTGQLKKQRKNLVVLAAGLESMRGFLHL</sequence>
<protein>
    <submittedName>
        <fullName evidence="5">Histidine acid phosphatase</fullName>
    </submittedName>
</protein>
<evidence type="ECO:0000313" key="5">
    <source>
        <dbReference type="WBParaSite" id="EVEC_0001069401-mRNA-1"/>
    </source>
</evidence>
<keyword evidence="2" id="KW-0732">Signal</keyword>
<dbReference type="PANTHER" id="PTHR11567:SF29">
    <property type="entry name" value="ACID PHOSPHATASE FAMILY"/>
    <property type="match status" value="1"/>
</dbReference>
<reference evidence="5" key="1">
    <citation type="submission" date="2017-02" db="UniProtKB">
        <authorList>
            <consortium name="WormBaseParasite"/>
        </authorList>
    </citation>
    <scope>IDENTIFICATION</scope>
</reference>
<dbReference type="InterPro" id="IPR029033">
    <property type="entry name" value="His_PPase_superfam"/>
</dbReference>
<dbReference type="InterPro" id="IPR000560">
    <property type="entry name" value="His_Pase_clade-2"/>
</dbReference>
<organism evidence="5">
    <name type="scientific">Enterobius vermicularis</name>
    <name type="common">Human pinworm</name>
    <dbReference type="NCBI Taxonomy" id="51028"/>
    <lineage>
        <taxon>Eukaryota</taxon>
        <taxon>Metazoa</taxon>
        <taxon>Ecdysozoa</taxon>
        <taxon>Nematoda</taxon>
        <taxon>Chromadorea</taxon>
        <taxon>Rhabditida</taxon>
        <taxon>Spirurina</taxon>
        <taxon>Oxyuridomorpha</taxon>
        <taxon>Oxyuroidea</taxon>
        <taxon>Oxyuridae</taxon>
        <taxon>Enterobius</taxon>
    </lineage>
</organism>
<evidence type="ECO:0000313" key="3">
    <source>
        <dbReference type="EMBL" id="VDD95286.1"/>
    </source>
</evidence>
<evidence type="ECO:0000256" key="2">
    <source>
        <dbReference type="SAM" id="SignalP"/>
    </source>
</evidence>
<evidence type="ECO:0000313" key="4">
    <source>
        <dbReference type="Proteomes" id="UP000274131"/>
    </source>
</evidence>
<dbReference type="PANTHER" id="PTHR11567">
    <property type="entry name" value="ACID PHOSPHATASE-RELATED"/>
    <property type="match status" value="1"/>
</dbReference>
<feature type="signal peptide" evidence="2">
    <location>
        <begin position="1"/>
        <end position="17"/>
    </location>
</feature>
<dbReference type="Pfam" id="PF00328">
    <property type="entry name" value="His_Phos_2"/>
    <property type="match status" value="1"/>
</dbReference>
<name>A0A0N4VIP1_ENTVE</name>
<dbReference type="SUPFAM" id="SSF53254">
    <property type="entry name" value="Phosphoglycerate mutase-like"/>
    <property type="match status" value="1"/>
</dbReference>
<dbReference type="OrthoDB" id="10257284at2759"/>
<feature type="chain" id="PRO_5043122971" evidence="2">
    <location>
        <begin position="18"/>
        <end position="439"/>
    </location>
</feature>
<dbReference type="STRING" id="51028.A0A0N4VIP1"/>
<dbReference type="EMBL" id="UXUI01010483">
    <property type="protein sequence ID" value="VDD95286.1"/>
    <property type="molecule type" value="Genomic_DNA"/>
</dbReference>
<accession>A0A0N4VIP1</accession>
<dbReference type="InterPro" id="IPR050645">
    <property type="entry name" value="Histidine_acid_phosphatase"/>
</dbReference>
<reference evidence="3 4" key="2">
    <citation type="submission" date="2018-10" db="EMBL/GenBank/DDBJ databases">
        <authorList>
            <consortium name="Pathogen Informatics"/>
        </authorList>
    </citation>
    <scope>NUCLEOTIDE SEQUENCE [LARGE SCALE GENOMIC DNA]</scope>
</reference>
<gene>
    <name evidence="3" type="ORF">EVEC_LOCUS10037</name>
</gene>
<dbReference type="Gene3D" id="3.40.50.1240">
    <property type="entry name" value="Phosphoglycerate mutase-like"/>
    <property type="match status" value="1"/>
</dbReference>
<dbReference type="AlphaFoldDB" id="A0A0N4VIP1"/>
<keyword evidence="4" id="KW-1185">Reference proteome</keyword>
<dbReference type="Proteomes" id="UP000274131">
    <property type="component" value="Unassembled WGS sequence"/>
</dbReference>
<dbReference type="WBParaSite" id="EVEC_0001069401-mRNA-1">
    <property type="protein sequence ID" value="EVEC_0001069401-mRNA-1"/>
    <property type="gene ID" value="EVEC_0001069401"/>
</dbReference>
<evidence type="ECO:0000256" key="1">
    <source>
        <dbReference type="ARBA" id="ARBA00005375"/>
    </source>
</evidence>
<comment type="similarity">
    <text evidence="1">Belongs to the histidine acid phosphatase family.</text>
</comment>